<dbReference type="EMBL" id="JAZDWU010000005">
    <property type="protein sequence ID" value="KAL0002433.1"/>
    <property type="molecule type" value="Genomic_DNA"/>
</dbReference>
<evidence type="ECO:0000313" key="2">
    <source>
        <dbReference type="Proteomes" id="UP001459277"/>
    </source>
</evidence>
<protein>
    <submittedName>
        <fullName evidence="1">Uncharacterized protein</fullName>
    </submittedName>
</protein>
<reference evidence="1 2" key="1">
    <citation type="submission" date="2024-01" db="EMBL/GenBank/DDBJ databases">
        <title>A telomere-to-telomere, gap-free genome of sweet tea (Lithocarpus litseifolius).</title>
        <authorList>
            <person name="Zhou J."/>
        </authorList>
    </citation>
    <scope>NUCLEOTIDE SEQUENCE [LARGE SCALE GENOMIC DNA]</scope>
    <source>
        <strain evidence="1">Zhou-2022a</strain>
        <tissue evidence="1">Leaf</tissue>
    </source>
</reference>
<comment type="caution">
    <text evidence="1">The sequence shown here is derived from an EMBL/GenBank/DDBJ whole genome shotgun (WGS) entry which is preliminary data.</text>
</comment>
<accession>A0AAW2CVV6</accession>
<dbReference type="GO" id="GO:0003700">
    <property type="term" value="F:DNA-binding transcription factor activity"/>
    <property type="evidence" value="ECO:0007669"/>
    <property type="project" value="InterPro"/>
</dbReference>
<dbReference type="GO" id="GO:0005634">
    <property type="term" value="C:nucleus"/>
    <property type="evidence" value="ECO:0007669"/>
    <property type="project" value="TreeGrafter"/>
</dbReference>
<dbReference type="PANTHER" id="PTHR31442:SF21">
    <property type="entry name" value="TRANSCRIPTION FACTOR BOA-RELATED"/>
    <property type="match status" value="1"/>
</dbReference>
<dbReference type="Proteomes" id="UP001459277">
    <property type="component" value="Unassembled WGS sequence"/>
</dbReference>
<sequence>MANTNQPISFKLAFFYIKSEYKFVGGENGDDEDRVTEWEVGLPSVDDLTLLLQLLIPPELASAFSISPEPYRTAVEVNCASQTTFSTLCGVNHSTAKGSLFETMNPDPDSDQDPMVVKADENEITDRDGFGSDPKRSRKDDKCCVEIEVEEADSALRKNENDESLAAAKISDSQTWWISVAMTDQETCLDGLGREEMEIPRPEQTD</sequence>
<keyword evidence="2" id="KW-1185">Reference proteome</keyword>
<proteinExistence type="predicted"/>
<organism evidence="1 2">
    <name type="scientific">Lithocarpus litseifolius</name>
    <dbReference type="NCBI Taxonomy" id="425828"/>
    <lineage>
        <taxon>Eukaryota</taxon>
        <taxon>Viridiplantae</taxon>
        <taxon>Streptophyta</taxon>
        <taxon>Embryophyta</taxon>
        <taxon>Tracheophyta</taxon>
        <taxon>Spermatophyta</taxon>
        <taxon>Magnoliopsida</taxon>
        <taxon>eudicotyledons</taxon>
        <taxon>Gunneridae</taxon>
        <taxon>Pentapetalae</taxon>
        <taxon>rosids</taxon>
        <taxon>fabids</taxon>
        <taxon>Fagales</taxon>
        <taxon>Fagaceae</taxon>
        <taxon>Lithocarpus</taxon>
    </lineage>
</organism>
<gene>
    <name evidence="1" type="ORF">SO802_016214</name>
</gene>
<dbReference type="AlphaFoldDB" id="A0AAW2CVV6"/>
<dbReference type="PANTHER" id="PTHR31442">
    <property type="entry name" value="HOMEODOMAIN-LIKE SUPERFAMILY PROTEIN-RELATED"/>
    <property type="match status" value="1"/>
</dbReference>
<dbReference type="InterPro" id="IPR044841">
    <property type="entry name" value="LUX/BOA-like"/>
</dbReference>
<name>A0AAW2CVV6_9ROSI</name>
<evidence type="ECO:0000313" key="1">
    <source>
        <dbReference type="EMBL" id="KAL0002433.1"/>
    </source>
</evidence>